<dbReference type="InterPro" id="IPR010174">
    <property type="entry name" value="Succinyl-DAP_deSuclase_DapE"/>
</dbReference>
<dbReference type="EC" id="3.5.1.18" evidence="3"/>
<evidence type="ECO:0000256" key="2">
    <source>
        <dbReference type="ARBA" id="ARBA00022801"/>
    </source>
</evidence>
<dbReference type="InterPro" id="IPR036264">
    <property type="entry name" value="Bact_exopeptidase_dim_dom"/>
</dbReference>
<keyword evidence="6" id="KW-1185">Reference proteome</keyword>
<dbReference type="NCBIfam" id="TIGR01900">
    <property type="entry name" value="dapE-gram_pos"/>
    <property type="match status" value="1"/>
</dbReference>
<dbReference type="PANTHER" id="PTHR43808:SF31">
    <property type="entry name" value="N-ACETYL-L-CITRULLINE DEACETYLASE"/>
    <property type="match status" value="1"/>
</dbReference>
<dbReference type="InterPro" id="IPR002933">
    <property type="entry name" value="Peptidase_M20"/>
</dbReference>
<dbReference type="Gene3D" id="3.30.70.360">
    <property type="match status" value="1"/>
</dbReference>
<dbReference type="RefSeq" id="WP_154594635.1">
    <property type="nucleotide sequence ID" value="NZ_CP171001.1"/>
</dbReference>
<keyword evidence="2 5" id="KW-0378">Hydrolase</keyword>
<reference evidence="5 6" key="1">
    <citation type="submission" date="2019-11" db="EMBL/GenBank/DDBJ databases">
        <title>Whole genome sequencing identifies a novel species of the genus Arsenicicoccus isolated from human blood.</title>
        <authorList>
            <person name="Jeong J.H."/>
            <person name="Kweon O.J."/>
            <person name="Kim H.R."/>
            <person name="Kim T.-H."/>
            <person name="Ha S.-M."/>
            <person name="Lee M.-K."/>
        </authorList>
    </citation>
    <scope>NUCLEOTIDE SEQUENCE [LARGE SCALE GENOMIC DNA]</scope>
    <source>
        <strain evidence="5 6">MKL-02</strain>
    </source>
</reference>
<dbReference type="InterPro" id="IPR011650">
    <property type="entry name" value="Peptidase_M20_dimer"/>
</dbReference>
<dbReference type="InterPro" id="IPR050072">
    <property type="entry name" value="Peptidase_M20A"/>
</dbReference>
<dbReference type="GO" id="GO:0046872">
    <property type="term" value="F:metal ion binding"/>
    <property type="evidence" value="ECO:0007669"/>
    <property type="project" value="UniProtKB-KW"/>
</dbReference>
<dbReference type="Pfam" id="PF07687">
    <property type="entry name" value="M20_dimer"/>
    <property type="match status" value="1"/>
</dbReference>
<organism evidence="5 6">
    <name type="scientific">Arsenicicoccus cauae</name>
    <dbReference type="NCBI Taxonomy" id="2663847"/>
    <lineage>
        <taxon>Bacteria</taxon>
        <taxon>Bacillati</taxon>
        <taxon>Actinomycetota</taxon>
        <taxon>Actinomycetes</taxon>
        <taxon>Micrococcales</taxon>
        <taxon>Intrasporangiaceae</taxon>
        <taxon>Arsenicicoccus</taxon>
    </lineage>
</organism>
<dbReference type="EMBL" id="WLVL01000057">
    <property type="protein sequence ID" value="MTB73384.1"/>
    <property type="molecule type" value="Genomic_DNA"/>
</dbReference>
<evidence type="ECO:0000256" key="3">
    <source>
        <dbReference type="NCBIfam" id="TIGR01900"/>
    </source>
</evidence>
<dbReference type="GO" id="GO:0006526">
    <property type="term" value="P:L-arginine biosynthetic process"/>
    <property type="evidence" value="ECO:0007669"/>
    <property type="project" value="TreeGrafter"/>
</dbReference>
<dbReference type="GO" id="GO:0008777">
    <property type="term" value="F:acetylornithine deacetylase activity"/>
    <property type="evidence" value="ECO:0007669"/>
    <property type="project" value="TreeGrafter"/>
</dbReference>
<dbReference type="SUPFAM" id="SSF55031">
    <property type="entry name" value="Bacterial exopeptidase dimerisation domain"/>
    <property type="match status" value="1"/>
</dbReference>
<sequence>MTTPAHLDLTASPVDLAEAVCNIPSVSHEEEALADAVEAALRRLDHLVVSRDGHTVVARTELGRRERVVLAGHLDTVPLAGQGTASSLPITRTDTELVGRGTTDMKGGVAVMLALAAAVPEPTRDLTYVFYDCEEVEAEHNGLARLVRHDPSVLEADFAVLLEPTDGTVEGGCKGTLRVEVTARGEAAHSGRPWLGHNAIHEAGTIIDRLRAFDAQTVVVDGLEFREGLSAVGIRGGRAGNVVPDECVVTVNYRFAPHIDAAEAERRMRALFEGYEVVVTDAADGARPGLDRAAAQAFVEALGLPVQAKQGWTDVARFSAVGVPAVNFGPGDPLVAHQDEECCAIAQVEQAYERLHAWLTSSRG</sequence>
<dbReference type="SUPFAM" id="SSF53187">
    <property type="entry name" value="Zn-dependent exopeptidases"/>
    <property type="match status" value="1"/>
</dbReference>
<evidence type="ECO:0000313" key="6">
    <source>
        <dbReference type="Proteomes" id="UP000431092"/>
    </source>
</evidence>
<protein>
    <recommendedName>
        <fullName evidence="3">Succinyl-diaminopimelate desuccinylase</fullName>
        <ecNumber evidence="3">3.5.1.18</ecNumber>
    </recommendedName>
</protein>
<evidence type="ECO:0000313" key="5">
    <source>
        <dbReference type="EMBL" id="MTB73384.1"/>
    </source>
</evidence>
<gene>
    <name evidence="5" type="ORF">GGG17_15735</name>
</gene>
<dbReference type="Pfam" id="PF01546">
    <property type="entry name" value="Peptidase_M20"/>
    <property type="match status" value="1"/>
</dbReference>
<feature type="domain" description="Peptidase M20 dimerisation" evidence="4">
    <location>
        <begin position="174"/>
        <end position="273"/>
    </location>
</feature>
<dbReference type="AlphaFoldDB" id="A0A6I3IAZ4"/>
<dbReference type="PANTHER" id="PTHR43808">
    <property type="entry name" value="ACETYLORNITHINE DEACETYLASE"/>
    <property type="match status" value="1"/>
</dbReference>
<name>A0A6I3IAZ4_9MICO</name>
<proteinExistence type="predicted"/>
<dbReference type="Gene3D" id="3.40.630.10">
    <property type="entry name" value="Zn peptidases"/>
    <property type="match status" value="1"/>
</dbReference>
<accession>A0A6I3IAZ4</accession>
<keyword evidence="1" id="KW-0479">Metal-binding</keyword>
<dbReference type="GO" id="GO:0009089">
    <property type="term" value="P:lysine biosynthetic process via diaminopimelate"/>
    <property type="evidence" value="ECO:0007669"/>
    <property type="project" value="UniProtKB-UniRule"/>
</dbReference>
<evidence type="ECO:0000259" key="4">
    <source>
        <dbReference type="Pfam" id="PF07687"/>
    </source>
</evidence>
<evidence type="ECO:0000256" key="1">
    <source>
        <dbReference type="ARBA" id="ARBA00022723"/>
    </source>
</evidence>
<dbReference type="Proteomes" id="UP000431092">
    <property type="component" value="Unassembled WGS sequence"/>
</dbReference>
<dbReference type="GO" id="GO:0009014">
    <property type="term" value="F:succinyl-diaminopimelate desuccinylase activity"/>
    <property type="evidence" value="ECO:0007669"/>
    <property type="project" value="UniProtKB-UniRule"/>
</dbReference>
<comment type="caution">
    <text evidence="5">The sequence shown here is derived from an EMBL/GenBank/DDBJ whole genome shotgun (WGS) entry which is preliminary data.</text>
</comment>